<name>A0A7J8B0X3_PIPKU</name>
<evidence type="ECO:0000313" key="2">
    <source>
        <dbReference type="EMBL" id="KAF6392457.1"/>
    </source>
</evidence>
<evidence type="ECO:0000256" key="1">
    <source>
        <dbReference type="SAM" id="MobiDB-lite"/>
    </source>
</evidence>
<comment type="caution">
    <text evidence="2">The sequence shown here is derived from an EMBL/GenBank/DDBJ whole genome shotgun (WGS) entry which is preliminary data.</text>
</comment>
<evidence type="ECO:0000313" key="3">
    <source>
        <dbReference type="Proteomes" id="UP000558488"/>
    </source>
</evidence>
<dbReference type="Proteomes" id="UP000558488">
    <property type="component" value="Unassembled WGS sequence"/>
</dbReference>
<proteinExistence type="predicted"/>
<protein>
    <submittedName>
        <fullName evidence="2">Uncharacterized protein</fullName>
    </submittedName>
</protein>
<dbReference type="AlphaFoldDB" id="A0A7J8B0X3"/>
<organism evidence="2 3">
    <name type="scientific">Pipistrellus kuhlii</name>
    <name type="common">Kuhl's pipistrelle</name>
    <dbReference type="NCBI Taxonomy" id="59472"/>
    <lineage>
        <taxon>Eukaryota</taxon>
        <taxon>Metazoa</taxon>
        <taxon>Chordata</taxon>
        <taxon>Craniata</taxon>
        <taxon>Vertebrata</taxon>
        <taxon>Euteleostomi</taxon>
        <taxon>Mammalia</taxon>
        <taxon>Eutheria</taxon>
        <taxon>Laurasiatheria</taxon>
        <taxon>Chiroptera</taxon>
        <taxon>Yangochiroptera</taxon>
        <taxon>Vespertilionidae</taxon>
        <taxon>Pipistrellus</taxon>
    </lineage>
</organism>
<sequence length="137" mass="14836">MELAFCRKTDKNGNNQEVPHTAPSRGLHSYVLWLSNVPLQAGTSVLQTRRQTPDKPAACEGHGRAVAEQDLDPSRVHAVESRPRDPAVLRAPSGHCHRGGGLLLGACLALRLWPRLFGAQAPRCERGGLPVTLLPAR</sequence>
<keyword evidence="3" id="KW-1185">Reference proteome</keyword>
<dbReference type="EMBL" id="JACAGB010000001">
    <property type="protein sequence ID" value="KAF6392457.1"/>
    <property type="molecule type" value="Genomic_DNA"/>
</dbReference>
<gene>
    <name evidence="2" type="ORF">mPipKuh1_007672</name>
</gene>
<feature type="region of interest" description="Disordered" evidence="1">
    <location>
        <begin position="1"/>
        <end position="22"/>
    </location>
</feature>
<reference evidence="2 3" key="1">
    <citation type="journal article" date="2020" name="Nature">
        <title>Six reference-quality genomes reveal evolution of bat adaptations.</title>
        <authorList>
            <person name="Jebb D."/>
            <person name="Huang Z."/>
            <person name="Pippel M."/>
            <person name="Hughes G.M."/>
            <person name="Lavrichenko K."/>
            <person name="Devanna P."/>
            <person name="Winkler S."/>
            <person name="Jermiin L.S."/>
            <person name="Skirmuntt E.C."/>
            <person name="Katzourakis A."/>
            <person name="Burkitt-Gray L."/>
            <person name="Ray D.A."/>
            <person name="Sullivan K.A.M."/>
            <person name="Roscito J.G."/>
            <person name="Kirilenko B.M."/>
            <person name="Davalos L.M."/>
            <person name="Corthals A.P."/>
            <person name="Power M.L."/>
            <person name="Jones G."/>
            <person name="Ransome R.D."/>
            <person name="Dechmann D.K.N."/>
            <person name="Locatelli A.G."/>
            <person name="Puechmaille S.J."/>
            <person name="Fedrigo O."/>
            <person name="Jarvis E.D."/>
            <person name="Hiller M."/>
            <person name="Vernes S.C."/>
            <person name="Myers E.W."/>
            <person name="Teeling E.C."/>
        </authorList>
    </citation>
    <scope>NUCLEOTIDE SEQUENCE [LARGE SCALE GENOMIC DNA]</scope>
    <source>
        <strain evidence="2">MPipKuh1</strain>
        <tissue evidence="2">Flight muscle</tissue>
    </source>
</reference>
<accession>A0A7J8B0X3</accession>
<feature type="compositionally biased region" description="Basic and acidic residues" evidence="1">
    <location>
        <begin position="1"/>
        <end position="11"/>
    </location>
</feature>